<evidence type="ECO:0000256" key="1">
    <source>
        <dbReference type="ARBA" id="ARBA00004239"/>
    </source>
</evidence>
<protein>
    <submittedName>
        <fullName evidence="13">Tryptase</fullName>
    </submittedName>
</protein>
<evidence type="ECO:0000256" key="4">
    <source>
        <dbReference type="ARBA" id="ARBA00022670"/>
    </source>
</evidence>
<dbReference type="Pfam" id="PF00089">
    <property type="entry name" value="Trypsin"/>
    <property type="match status" value="2"/>
</dbReference>
<evidence type="ECO:0000256" key="6">
    <source>
        <dbReference type="ARBA" id="ARBA00022825"/>
    </source>
</evidence>
<keyword evidence="10" id="KW-1205">Fibrinolytic toxin</keyword>
<keyword evidence="3" id="KW-0800">Toxin</keyword>
<dbReference type="PANTHER" id="PTHR24276:SF98">
    <property type="entry name" value="FI18310P1-RELATED"/>
    <property type="match status" value="1"/>
</dbReference>
<dbReference type="InterPro" id="IPR033116">
    <property type="entry name" value="TRYPSIN_SER"/>
</dbReference>
<dbReference type="Proteomes" id="UP000053268">
    <property type="component" value="Unassembled WGS sequence"/>
</dbReference>
<evidence type="ECO:0000256" key="5">
    <source>
        <dbReference type="ARBA" id="ARBA00022801"/>
    </source>
</evidence>
<evidence type="ECO:0000256" key="11">
    <source>
        <dbReference type="RuleBase" id="RU363034"/>
    </source>
</evidence>
<dbReference type="EMBL" id="KQ459600">
    <property type="protein sequence ID" value="KPI94171.1"/>
    <property type="molecule type" value="Genomic_DNA"/>
</dbReference>
<dbReference type="PANTHER" id="PTHR24276">
    <property type="entry name" value="POLYSERASE-RELATED"/>
    <property type="match status" value="1"/>
</dbReference>
<dbReference type="InterPro" id="IPR001254">
    <property type="entry name" value="Trypsin_dom"/>
</dbReference>
<name>A0A194PL63_PAPXU</name>
<keyword evidence="8" id="KW-1199">Hemostasis impairing toxin</keyword>
<evidence type="ECO:0000256" key="3">
    <source>
        <dbReference type="ARBA" id="ARBA00022656"/>
    </source>
</evidence>
<evidence type="ECO:0000313" key="14">
    <source>
        <dbReference type="Proteomes" id="UP000053268"/>
    </source>
</evidence>
<evidence type="ECO:0000256" key="2">
    <source>
        <dbReference type="ARBA" id="ARBA00007664"/>
    </source>
</evidence>
<comment type="similarity">
    <text evidence="2">Belongs to the peptidase S1 family.</text>
</comment>
<dbReference type="InterPro" id="IPR050430">
    <property type="entry name" value="Peptidase_S1"/>
</dbReference>
<dbReference type="InterPro" id="IPR001314">
    <property type="entry name" value="Peptidase_S1A"/>
</dbReference>
<keyword evidence="5 11" id="KW-0378">Hydrolase</keyword>
<dbReference type="InterPro" id="IPR018114">
    <property type="entry name" value="TRYPSIN_HIS"/>
</dbReference>
<evidence type="ECO:0000256" key="10">
    <source>
        <dbReference type="ARBA" id="ARBA00084094"/>
    </source>
</evidence>
<organism evidence="13 14">
    <name type="scientific">Papilio xuthus</name>
    <name type="common">Asian swallowtail butterfly</name>
    <dbReference type="NCBI Taxonomy" id="66420"/>
    <lineage>
        <taxon>Eukaryota</taxon>
        <taxon>Metazoa</taxon>
        <taxon>Ecdysozoa</taxon>
        <taxon>Arthropoda</taxon>
        <taxon>Hexapoda</taxon>
        <taxon>Insecta</taxon>
        <taxon>Pterygota</taxon>
        <taxon>Neoptera</taxon>
        <taxon>Endopterygota</taxon>
        <taxon>Lepidoptera</taxon>
        <taxon>Glossata</taxon>
        <taxon>Ditrysia</taxon>
        <taxon>Papilionoidea</taxon>
        <taxon>Papilionidae</taxon>
        <taxon>Papilioninae</taxon>
        <taxon>Papilio</taxon>
    </lineage>
</organism>
<evidence type="ECO:0000259" key="12">
    <source>
        <dbReference type="PROSITE" id="PS50240"/>
    </source>
</evidence>
<dbReference type="InterPro" id="IPR043504">
    <property type="entry name" value="Peptidase_S1_PA_chymotrypsin"/>
</dbReference>
<dbReference type="PROSITE" id="PS00135">
    <property type="entry name" value="TRYPSIN_SER"/>
    <property type="match status" value="1"/>
</dbReference>
<feature type="domain" description="Peptidase S1" evidence="12">
    <location>
        <begin position="39"/>
        <end position="314"/>
    </location>
</feature>
<evidence type="ECO:0000256" key="7">
    <source>
        <dbReference type="ARBA" id="ARBA00023157"/>
    </source>
</evidence>
<reference evidence="13 14" key="1">
    <citation type="journal article" date="2015" name="Nat. Commun.">
        <title>Outbred genome sequencing and CRISPR/Cas9 gene editing in butterflies.</title>
        <authorList>
            <person name="Li X."/>
            <person name="Fan D."/>
            <person name="Zhang W."/>
            <person name="Liu G."/>
            <person name="Zhang L."/>
            <person name="Zhao L."/>
            <person name="Fang X."/>
            <person name="Chen L."/>
            <person name="Dong Y."/>
            <person name="Chen Y."/>
            <person name="Ding Y."/>
            <person name="Zhao R."/>
            <person name="Feng M."/>
            <person name="Zhu Y."/>
            <person name="Feng Y."/>
            <person name="Jiang X."/>
            <person name="Zhu D."/>
            <person name="Xiang H."/>
            <person name="Feng X."/>
            <person name="Li S."/>
            <person name="Wang J."/>
            <person name="Zhang G."/>
            <person name="Kronforst M.R."/>
            <person name="Wang W."/>
        </authorList>
    </citation>
    <scope>NUCLEOTIDE SEQUENCE [LARGE SCALE GENOMIC DNA]</scope>
    <source>
        <strain evidence="13">Ya'a_city_454_Px</strain>
        <tissue evidence="13">Whole body</tissue>
    </source>
</reference>
<dbReference type="PROSITE" id="PS00134">
    <property type="entry name" value="TRYPSIN_HIS"/>
    <property type="match status" value="2"/>
</dbReference>
<keyword evidence="4 11" id="KW-0645">Protease</keyword>
<keyword evidence="6 11" id="KW-0720">Serine protease</keyword>
<dbReference type="GO" id="GO:0004252">
    <property type="term" value="F:serine-type endopeptidase activity"/>
    <property type="evidence" value="ECO:0007669"/>
    <property type="project" value="InterPro"/>
</dbReference>
<evidence type="ECO:0000256" key="9">
    <source>
        <dbReference type="ARBA" id="ARBA00055534"/>
    </source>
</evidence>
<dbReference type="InterPro" id="IPR009003">
    <property type="entry name" value="Peptidase_S1_PA"/>
</dbReference>
<dbReference type="CDD" id="cd00190">
    <property type="entry name" value="Tryp_SPc"/>
    <property type="match status" value="1"/>
</dbReference>
<proteinExistence type="inferred from homology"/>
<dbReference type="SMART" id="SM00020">
    <property type="entry name" value="Tryp_SPc"/>
    <property type="match status" value="1"/>
</dbReference>
<dbReference type="Gene3D" id="2.40.10.10">
    <property type="entry name" value="Trypsin-like serine proteases"/>
    <property type="match status" value="2"/>
</dbReference>
<keyword evidence="14" id="KW-1185">Reference proteome</keyword>
<dbReference type="PROSITE" id="PS50240">
    <property type="entry name" value="TRYPSIN_DOM"/>
    <property type="match status" value="1"/>
</dbReference>
<dbReference type="SUPFAM" id="SSF50494">
    <property type="entry name" value="Trypsin-like serine proteases"/>
    <property type="match status" value="2"/>
</dbReference>
<dbReference type="GO" id="GO:0090729">
    <property type="term" value="F:toxin activity"/>
    <property type="evidence" value="ECO:0007669"/>
    <property type="project" value="UniProtKB-KW"/>
</dbReference>
<gene>
    <name evidence="13" type="ORF">RR46_06622</name>
</gene>
<dbReference type="FunFam" id="2.40.10.10:FF:000068">
    <property type="entry name" value="transmembrane protease serine 2"/>
    <property type="match status" value="1"/>
</dbReference>
<evidence type="ECO:0000256" key="8">
    <source>
        <dbReference type="ARBA" id="ARBA00023240"/>
    </source>
</evidence>
<comment type="subcellular location">
    <subcellularLocation>
        <location evidence="1">Secreted</location>
        <location evidence="1">Extracellular space</location>
    </subcellularLocation>
</comment>
<dbReference type="AlphaFoldDB" id="A0A194PL63"/>
<dbReference type="GO" id="GO:0005576">
    <property type="term" value="C:extracellular region"/>
    <property type="evidence" value="ECO:0007669"/>
    <property type="project" value="UniProtKB-SubCell"/>
</dbReference>
<sequence>MQVLVFNMYSWSEAYEWTRDVLNENKKYQAIQDFCPLKIVGGKAVSSALVPYQVALRKPHYIGMYWDSFCGGSLVTYRYVLTAAHCIVALRKPHYIGMYWDSFCGGSLVTYRYVLTAAHCIVSDKLKLIANDIRVVAGSAVSGSVFLTMYFENWRSVDHYYIHMNYHTTFWENDIALLNLEKPFIKSIAVRPIRLHTADLNVNVDVGSKCVISGFGTKENNEPSAELRMVCVPILPTTKCEETYGVAYQRAFYWCVGAKGKDSCQGDSGGPLVCYGVQVGIVSWGSDCGASLPNPDGADVKAAPGTRSINYNFR</sequence>
<dbReference type="GO" id="GO:0006508">
    <property type="term" value="P:proteolysis"/>
    <property type="evidence" value="ECO:0007669"/>
    <property type="project" value="UniProtKB-KW"/>
</dbReference>
<keyword evidence="7" id="KW-1015">Disulfide bond</keyword>
<accession>A0A194PL63</accession>
<dbReference type="STRING" id="66420.A0A194PL63"/>
<dbReference type="PRINTS" id="PR00722">
    <property type="entry name" value="CHYMOTRYPSIN"/>
</dbReference>
<evidence type="ECO:0000313" key="13">
    <source>
        <dbReference type="EMBL" id="KPI94171.1"/>
    </source>
</evidence>
<comment type="function">
    <text evidence="9">Fibrinolytic activity; shows preferential cleavage of Arg-Gly bonds in all three fibrinogen chains. Contact with the caterpillars causes severe bleeding, due the anticoagulant effect of the protein.</text>
</comment>